<evidence type="ECO:0000256" key="9">
    <source>
        <dbReference type="RuleBase" id="RU363038"/>
    </source>
</evidence>
<dbReference type="PRINTS" id="PR01038">
    <property type="entry name" value="TRNASYNTHARG"/>
</dbReference>
<dbReference type="Gene3D" id="1.10.730.10">
    <property type="entry name" value="Isoleucyl-tRNA Synthetase, Domain 1"/>
    <property type="match status" value="1"/>
</dbReference>
<dbReference type="Pfam" id="PF00750">
    <property type="entry name" value="tRNA-synt_1d"/>
    <property type="match status" value="1"/>
</dbReference>
<evidence type="ECO:0000256" key="3">
    <source>
        <dbReference type="ARBA" id="ARBA00022741"/>
    </source>
</evidence>
<evidence type="ECO:0000256" key="4">
    <source>
        <dbReference type="ARBA" id="ARBA00022840"/>
    </source>
</evidence>
<dbReference type="NCBIfam" id="TIGR00456">
    <property type="entry name" value="argS"/>
    <property type="match status" value="1"/>
</dbReference>
<dbReference type="InterPro" id="IPR001278">
    <property type="entry name" value="Arg-tRNA-ligase"/>
</dbReference>
<keyword evidence="5 8" id="KW-0648">Protein biosynthesis</keyword>
<dbReference type="EMBL" id="LBSA01000011">
    <property type="protein sequence ID" value="KKQ09813.1"/>
    <property type="molecule type" value="Genomic_DNA"/>
</dbReference>
<dbReference type="GO" id="GO:0004814">
    <property type="term" value="F:arginine-tRNA ligase activity"/>
    <property type="evidence" value="ECO:0007669"/>
    <property type="project" value="UniProtKB-UniRule"/>
</dbReference>
<accession>A0A0G0ESG7</accession>
<evidence type="ECO:0000256" key="5">
    <source>
        <dbReference type="ARBA" id="ARBA00022917"/>
    </source>
</evidence>
<comment type="subcellular location">
    <subcellularLocation>
        <location evidence="8">Cytoplasm</location>
    </subcellularLocation>
</comment>
<comment type="catalytic activity">
    <reaction evidence="7 8">
        <text>tRNA(Arg) + L-arginine + ATP = L-arginyl-tRNA(Arg) + AMP + diphosphate</text>
        <dbReference type="Rhea" id="RHEA:20301"/>
        <dbReference type="Rhea" id="RHEA-COMP:9658"/>
        <dbReference type="Rhea" id="RHEA-COMP:9673"/>
        <dbReference type="ChEBI" id="CHEBI:30616"/>
        <dbReference type="ChEBI" id="CHEBI:32682"/>
        <dbReference type="ChEBI" id="CHEBI:33019"/>
        <dbReference type="ChEBI" id="CHEBI:78442"/>
        <dbReference type="ChEBI" id="CHEBI:78513"/>
        <dbReference type="ChEBI" id="CHEBI:456215"/>
        <dbReference type="EC" id="6.1.1.19"/>
    </reaction>
</comment>
<dbReference type="SMART" id="SM00836">
    <property type="entry name" value="DALR_1"/>
    <property type="match status" value="1"/>
</dbReference>
<comment type="subunit">
    <text evidence="8">Monomer.</text>
</comment>
<name>A0A0G0ESG7_9BACT</name>
<dbReference type="InterPro" id="IPR036695">
    <property type="entry name" value="Arg-tRNA-synth_N_sf"/>
</dbReference>
<dbReference type="SMART" id="SM01016">
    <property type="entry name" value="Arg_tRNA_synt_N"/>
    <property type="match status" value="1"/>
</dbReference>
<protein>
    <recommendedName>
        <fullName evidence="8">Arginine--tRNA ligase</fullName>
        <ecNumber evidence="8">6.1.1.19</ecNumber>
    </recommendedName>
    <alternativeName>
        <fullName evidence="8">Arginyl-tRNA synthetase</fullName>
        <shortName evidence="8">ArgRS</shortName>
    </alternativeName>
</protein>
<evidence type="ECO:0000256" key="7">
    <source>
        <dbReference type="ARBA" id="ARBA00049339"/>
    </source>
</evidence>
<dbReference type="HAMAP" id="MF_00123">
    <property type="entry name" value="Arg_tRNA_synth"/>
    <property type="match status" value="1"/>
</dbReference>
<dbReference type="EC" id="6.1.1.19" evidence="8"/>
<dbReference type="InterPro" id="IPR005148">
    <property type="entry name" value="Arg-tRNA-synth_N"/>
</dbReference>
<dbReference type="Pfam" id="PF03485">
    <property type="entry name" value="Arg_tRNA_synt_N"/>
    <property type="match status" value="1"/>
</dbReference>
<keyword evidence="3 8" id="KW-0547">Nucleotide-binding</keyword>
<evidence type="ECO:0000256" key="8">
    <source>
        <dbReference type="HAMAP-Rule" id="MF_00123"/>
    </source>
</evidence>
<dbReference type="PANTHER" id="PTHR11956">
    <property type="entry name" value="ARGINYL-TRNA SYNTHETASE"/>
    <property type="match status" value="1"/>
</dbReference>
<dbReference type="SUPFAM" id="SSF47323">
    <property type="entry name" value="Anticodon-binding domain of a subclass of class I aminoacyl-tRNA synthetases"/>
    <property type="match status" value="1"/>
</dbReference>
<dbReference type="GO" id="GO:0005524">
    <property type="term" value="F:ATP binding"/>
    <property type="evidence" value="ECO:0007669"/>
    <property type="project" value="UniProtKB-UniRule"/>
</dbReference>
<dbReference type="AlphaFoldDB" id="A0A0G0ESG7"/>
<dbReference type="PATRIC" id="fig|1618426.3.peg.482"/>
<organism evidence="12 13">
    <name type="scientific">Candidatus Daviesbacteria bacterium GW2011_GWB1_36_5</name>
    <dbReference type="NCBI Taxonomy" id="1618426"/>
    <lineage>
        <taxon>Bacteria</taxon>
        <taxon>Candidatus Daviesiibacteriota</taxon>
    </lineage>
</organism>
<feature type="domain" description="Arginyl tRNA synthetase N-terminal" evidence="11">
    <location>
        <begin position="4"/>
        <end position="90"/>
    </location>
</feature>
<dbReference type="InterPro" id="IPR035684">
    <property type="entry name" value="ArgRS_core"/>
</dbReference>
<dbReference type="Pfam" id="PF05746">
    <property type="entry name" value="DALR_1"/>
    <property type="match status" value="1"/>
</dbReference>
<evidence type="ECO:0000313" key="12">
    <source>
        <dbReference type="EMBL" id="KKQ09813.1"/>
    </source>
</evidence>
<dbReference type="GO" id="GO:0005737">
    <property type="term" value="C:cytoplasm"/>
    <property type="evidence" value="ECO:0007669"/>
    <property type="project" value="UniProtKB-SubCell"/>
</dbReference>
<keyword evidence="6 8" id="KW-0030">Aminoacyl-tRNA synthetase</keyword>
<dbReference type="Gene3D" id="3.30.1360.70">
    <property type="entry name" value="Arginyl tRNA synthetase N-terminal domain"/>
    <property type="match status" value="1"/>
</dbReference>
<reference evidence="12 13" key="1">
    <citation type="journal article" date="2015" name="Nature">
        <title>rRNA introns, odd ribosomes, and small enigmatic genomes across a large radiation of phyla.</title>
        <authorList>
            <person name="Brown C.T."/>
            <person name="Hug L.A."/>
            <person name="Thomas B.C."/>
            <person name="Sharon I."/>
            <person name="Castelle C.J."/>
            <person name="Singh A."/>
            <person name="Wilkins M.J."/>
            <person name="Williams K.H."/>
            <person name="Banfield J.F."/>
        </authorList>
    </citation>
    <scope>NUCLEOTIDE SEQUENCE [LARGE SCALE GENOMIC DNA]</scope>
</reference>
<evidence type="ECO:0000256" key="1">
    <source>
        <dbReference type="ARBA" id="ARBA00005594"/>
    </source>
</evidence>
<dbReference type="Gene3D" id="3.40.50.620">
    <property type="entry name" value="HUPs"/>
    <property type="match status" value="1"/>
</dbReference>
<keyword evidence="4 8" id="KW-0067">ATP-binding</keyword>
<dbReference type="SUPFAM" id="SSF52374">
    <property type="entry name" value="Nucleotidylyl transferase"/>
    <property type="match status" value="1"/>
</dbReference>
<dbReference type="InterPro" id="IPR009080">
    <property type="entry name" value="tRNAsynth_Ia_anticodon-bd"/>
</dbReference>
<gene>
    <name evidence="8" type="primary">argS</name>
    <name evidence="12" type="ORF">US19_C0011G0016</name>
</gene>
<dbReference type="InterPro" id="IPR008909">
    <property type="entry name" value="DALR_anticod-bd"/>
</dbReference>
<comment type="caution">
    <text evidence="12">The sequence shown here is derived from an EMBL/GenBank/DDBJ whole genome shotgun (WGS) entry which is preliminary data.</text>
</comment>
<proteinExistence type="inferred from homology"/>
<dbReference type="GO" id="GO:0006420">
    <property type="term" value="P:arginyl-tRNA aminoacylation"/>
    <property type="evidence" value="ECO:0007669"/>
    <property type="project" value="UniProtKB-UniRule"/>
</dbReference>
<evidence type="ECO:0000259" key="11">
    <source>
        <dbReference type="SMART" id="SM01016"/>
    </source>
</evidence>
<keyword evidence="2 8" id="KW-0436">Ligase</keyword>
<keyword evidence="8" id="KW-0963">Cytoplasm</keyword>
<dbReference type="Proteomes" id="UP000034492">
    <property type="component" value="Unassembled WGS sequence"/>
</dbReference>
<feature type="domain" description="DALR anticodon binding" evidence="10">
    <location>
        <begin position="450"/>
        <end position="563"/>
    </location>
</feature>
<evidence type="ECO:0000256" key="2">
    <source>
        <dbReference type="ARBA" id="ARBA00022598"/>
    </source>
</evidence>
<evidence type="ECO:0000256" key="6">
    <source>
        <dbReference type="ARBA" id="ARBA00023146"/>
    </source>
</evidence>
<evidence type="ECO:0000313" key="13">
    <source>
        <dbReference type="Proteomes" id="UP000034492"/>
    </source>
</evidence>
<feature type="short sequence motif" description="'HIGH' region" evidence="8">
    <location>
        <begin position="123"/>
        <end position="133"/>
    </location>
</feature>
<dbReference type="InterPro" id="IPR014729">
    <property type="entry name" value="Rossmann-like_a/b/a_fold"/>
</dbReference>
<evidence type="ECO:0000259" key="10">
    <source>
        <dbReference type="SMART" id="SM00836"/>
    </source>
</evidence>
<dbReference type="SUPFAM" id="SSF55190">
    <property type="entry name" value="Arginyl-tRNA synthetase (ArgRS), N-terminal 'additional' domain"/>
    <property type="match status" value="1"/>
</dbReference>
<comment type="similarity">
    <text evidence="1 8 9">Belongs to the class-I aminoacyl-tRNA synthetase family.</text>
</comment>
<sequence length="563" mass="63930">MFKDQLLQDLKDTVKDLGFVVPPDIVLSIPQNPKFGDYSSNIPLQLSKQTHKNSYQNPQQIANAILKTLGHPAYLEHVEVAGPGFINFFIKDSSLAEILEPSKRHPELVSGSKKKILIEYGHVNLLKEIHIGHLRTFILGESLARILEYLGNDVFRANYQGDIGLHIAKAVWGIRKLGLPSQELSLEDKAKFLGQAYAQGNLDYDQDHKAKHDIDSINLKLYEKAPEFEEVYKLAREWSLEYFSPIYDLLGIKYDRCFFESEVYEEGKKIVLENVGKVFKQDNGAIVFPGEEYGLHTRVFIASKGNPTYEAKDIGLAQAEFEAFPYDLSIHVVASEQEGYFKVVIKAIEILFPHLVGKKYHLSYGFVDLKEGKMSSRTGNVITVDDLMKVVSEKLREVMSKSKGQVDQEIVKKLSIAAIKFSYLKVSPTPNLTFDLDSSVSLTGDSGPYVMYSFVRTQSILKKANKDEFKFDPAKLELSSHERELLRLLEYFNYHVEQASINYHPNEIASYLIELSKLFNSFYESTPILNTKEENFRLSVVKKVGETLKTGLNLLGIETVEKM</sequence>
<dbReference type="PANTHER" id="PTHR11956:SF5">
    <property type="entry name" value="ARGININE--TRNA LIGASE, CYTOPLASMIC"/>
    <property type="match status" value="1"/>
</dbReference>